<evidence type="ECO:0000313" key="3">
    <source>
        <dbReference type="Proteomes" id="UP000708208"/>
    </source>
</evidence>
<feature type="non-terminal residue" evidence="2">
    <location>
        <position position="1"/>
    </location>
</feature>
<name>A0A8J2JNG2_9HEXA</name>
<keyword evidence="1" id="KW-0732">Signal</keyword>
<evidence type="ECO:0008006" key="4">
    <source>
        <dbReference type="Google" id="ProtNLM"/>
    </source>
</evidence>
<keyword evidence="3" id="KW-1185">Reference proteome</keyword>
<gene>
    <name evidence="2" type="ORF">AFUS01_LOCUS12121</name>
</gene>
<dbReference type="EMBL" id="CAJVCH010094666">
    <property type="protein sequence ID" value="CAG7723014.1"/>
    <property type="molecule type" value="Genomic_DNA"/>
</dbReference>
<feature type="signal peptide" evidence="1">
    <location>
        <begin position="1"/>
        <end position="24"/>
    </location>
</feature>
<reference evidence="2" key="1">
    <citation type="submission" date="2021-06" db="EMBL/GenBank/DDBJ databases">
        <authorList>
            <person name="Hodson N. C."/>
            <person name="Mongue J. A."/>
            <person name="Jaron S. K."/>
        </authorList>
    </citation>
    <scope>NUCLEOTIDE SEQUENCE</scope>
</reference>
<evidence type="ECO:0000256" key="1">
    <source>
        <dbReference type="SAM" id="SignalP"/>
    </source>
</evidence>
<protein>
    <recommendedName>
        <fullName evidence="4">Secreted protein</fullName>
    </recommendedName>
</protein>
<proteinExistence type="predicted"/>
<accession>A0A8J2JNG2</accession>
<organism evidence="2 3">
    <name type="scientific">Allacma fusca</name>
    <dbReference type="NCBI Taxonomy" id="39272"/>
    <lineage>
        <taxon>Eukaryota</taxon>
        <taxon>Metazoa</taxon>
        <taxon>Ecdysozoa</taxon>
        <taxon>Arthropoda</taxon>
        <taxon>Hexapoda</taxon>
        <taxon>Collembola</taxon>
        <taxon>Symphypleona</taxon>
        <taxon>Sminthuridae</taxon>
        <taxon>Allacma</taxon>
    </lineage>
</organism>
<feature type="chain" id="PRO_5035276859" description="Secreted protein" evidence="1">
    <location>
        <begin position="25"/>
        <end position="136"/>
    </location>
</feature>
<sequence length="136" mass="15531">MTTIFKLILLITPIIPGLLIVGAAKNAVDLPPIFERLKNCILYLIQLTQPQDYSGIGSPYILKVYKLEIPGSNFNTHPTIPASVFQAEYIFKVRNLQCACHLILFDLPVSNNAKSDVQNLQRYFFRFNEDFKHSKM</sequence>
<evidence type="ECO:0000313" key="2">
    <source>
        <dbReference type="EMBL" id="CAG7723014.1"/>
    </source>
</evidence>
<dbReference type="Proteomes" id="UP000708208">
    <property type="component" value="Unassembled WGS sequence"/>
</dbReference>
<dbReference type="AlphaFoldDB" id="A0A8J2JNG2"/>
<comment type="caution">
    <text evidence="2">The sequence shown here is derived from an EMBL/GenBank/DDBJ whole genome shotgun (WGS) entry which is preliminary data.</text>
</comment>